<feature type="non-terminal residue" evidence="1">
    <location>
        <position position="1"/>
    </location>
</feature>
<keyword evidence="2" id="KW-1185">Reference proteome</keyword>
<reference evidence="2" key="1">
    <citation type="journal article" date="2010" name="Nat. Biotechnol.">
        <title>Draft genome sequence of the oilseed species Ricinus communis.</title>
        <authorList>
            <person name="Chan A.P."/>
            <person name="Crabtree J."/>
            <person name="Zhao Q."/>
            <person name="Lorenzi H."/>
            <person name="Orvis J."/>
            <person name="Puiu D."/>
            <person name="Melake-Berhan A."/>
            <person name="Jones K.M."/>
            <person name="Redman J."/>
            <person name="Chen G."/>
            <person name="Cahoon E.B."/>
            <person name="Gedil M."/>
            <person name="Stanke M."/>
            <person name="Haas B.J."/>
            <person name="Wortman J.R."/>
            <person name="Fraser-Liggett C.M."/>
            <person name="Ravel J."/>
            <person name="Rabinowicz P.D."/>
        </authorList>
    </citation>
    <scope>NUCLEOTIDE SEQUENCE [LARGE SCALE GENOMIC DNA]</scope>
    <source>
        <strain evidence="2">cv. Hale</strain>
    </source>
</reference>
<sequence length="195" mass="21949">VVALTLIRRNDRSVVFPLNAITSFSEKYPITTTHLKTEDVAIDRKDRNLVAMLLIHLSGKRLHTRILGSLLDSDTFLEYDLSLGAFRELPVYQGMSQLHEEIRSFARSQEGLNFSQTAIYLSRNTTIRIADLIAIQNLLDRAANIFLLATAVIQYLKGSAFEMPLLRPSTPITDQVEALDEERVTADEAARYVGL</sequence>
<dbReference type="AlphaFoldDB" id="B9TCV7"/>
<gene>
    <name evidence="1" type="ORF">RCOM_1848200</name>
</gene>
<proteinExistence type="predicted"/>
<protein>
    <submittedName>
        <fullName evidence="1">Uncharacterized protein</fullName>
    </submittedName>
</protein>
<dbReference type="Proteomes" id="UP000008311">
    <property type="component" value="Unassembled WGS sequence"/>
</dbReference>
<accession>B9TCV7</accession>
<dbReference type="InParanoid" id="B9TCV7"/>
<evidence type="ECO:0000313" key="1">
    <source>
        <dbReference type="EMBL" id="EEF26308.1"/>
    </source>
</evidence>
<organism evidence="1 2">
    <name type="scientific">Ricinus communis</name>
    <name type="common">Castor bean</name>
    <dbReference type="NCBI Taxonomy" id="3988"/>
    <lineage>
        <taxon>Eukaryota</taxon>
        <taxon>Viridiplantae</taxon>
        <taxon>Streptophyta</taxon>
        <taxon>Embryophyta</taxon>
        <taxon>Tracheophyta</taxon>
        <taxon>Spermatophyta</taxon>
        <taxon>Magnoliopsida</taxon>
        <taxon>eudicotyledons</taxon>
        <taxon>Gunneridae</taxon>
        <taxon>Pentapetalae</taxon>
        <taxon>rosids</taxon>
        <taxon>fabids</taxon>
        <taxon>Malpighiales</taxon>
        <taxon>Euphorbiaceae</taxon>
        <taxon>Acalyphoideae</taxon>
        <taxon>Acalypheae</taxon>
        <taxon>Ricinus</taxon>
    </lineage>
</organism>
<evidence type="ECO:0000313" key="2">
    <source>
        <dbReference type="Proteomes" id="UP000008311"/>
    </source>
</evidence>
<dbReference type="EMBL" id="EQ977608">
    <property type="protein sequence ID" value="EEF26308.1"/>
    <property type="molecule type" value="Genomic_DNA"/>
</dbReference>
<name>B9TCV7_RICCO</name>